<evidence type="ECO:0000256" key="4">
    <source>
        <dbReference type="ARBA" id="ARBA00022989"/>
    </source>
</evidence>
<dbReference type="InterPro" id="IPR018499">
    <property type="entry name" value="Tetraspanin/Peripherin"/>
</dbReference>
<dbReference type="InterPro" id="IPR008952">
    <property type="entry name" value="Tetraspanin_EC2_sf"/>
</dbReference>
<reference evidence="8" key="1">
    <citation type="submission" date="2021-01" db="UniProtKB">
        <authorList>
            <consortium name="EnsemblMetazoa"/>
        </authorList>
    </citation>
    <scope>IDENTIFICATION</scope>
</reference>
<comment type="subcellular location">
    <subcellularLocation>
        <location evidence="1 7">Membrane</location>
        <topology evidence="1 7">Multi-pass membrane protein</topology>
    </subcellularLocation>
</comment>
<dbReference type="PANTHER" id="PTHR19282:SF456">
    <property type="entry name" value="CD63 MOLECULE"/>
    <property type="match status" value="1"/>
</dbReference>
<dbReference type="GO" id="GO:0005886">
    <property type="term" value="C:plasma membrane"/>
    <property type="evidence" value="ECO:0007669"/>
    <property type="project" value="TreeGrafter"/>
</dbReference>
<dbReference type="InterPro" id="IPR018503">
    <property type="entry name" value="Tetraspanin_CS"/>
</dbReference>
<evidence type="ECO:0000256" key="1">
    <source>
        <dbReference type="ARBA" id="ARBA00004141"/>
    </source>
</evidence>
<dbReference type="SUPFAM" id="SSF48652">
    <property type="entry name" value="Tetraspanin"/>
    <property type="match status" value="1"/>
</dbReference>
<feature type="disulfide bond" evidence="6">
    <location>
        <begin position="149"/>
        <end position="167"/>
    </location>
</feature>
<comment type="similarity">
    <text evidence="2 7">Belongs to the tetraspanin (TM4SF) family.</text>
</comment>
<dbReference type="InterPro" id="IPR000301">
    <property type="entry name" value="Tetraspanin_animals"/>
</dbReference>
<proteinExistence type="inferred from homology"/>
<name>A0A7M6DLU3_9CNID</name>
<dbReference type="AlphaFoldDB" id="A0A7M6DLU3"/>
<organism evidence="8 9">
    <name type="scientific">Clytia hemisphaerica</name>
    <dbReference type="NCBI Taxonomy" id="252671"/>
    <lineage>
        <taxon>Eukaryota</taxon>
        <taxon>Metazoa</taxon>
        <taxon>Cnidaria</taxon>
        <taxon>Hydrozoa</taxon>
        <taxon>Hydroidolina</taxon>
        <taxon>Leptothecata</taxon>
        <taxon>Obeliida</taxon>
        <taxon>Clytiidae</taxon>
        <taxon>Clytia</taxon>
    </lineage>
</organism>
<evidence type="ECO:0000256" key="2">
    <source>
        <dbReference type="ARBA" id="ARBA00006840"/>
    </source>
</evidence>
<feature type="transmembrane region" description="Helical" evidence="7">
    <location>
        <begin position="203"/>
        <end position="227"/>
    </location>
</feature>
<evidence type="ECO:0000256" key="3">
    <source>
        <dbReference type="ARBA" id="ARBA00022692"/>
    </source>
</evidence>
<feature type="transmembrane region" description="Helical" evidence="7">
    <location>
        <begin position="12"/>
        <end position="34"/>
    </location>
</feature>
<dbReference type="OrthoDB" id="10033535at2759"/>
<dbReference type="CDD" id="cd03127">
    <property type="entry name" value="tetraspanin_LEL"/>
    <property type="match status" value="1"/>
</dbReference>
<sequence>MDESGSKCIKYLMFIFNFIFWLSGLALIIIGSIIKAKYGDYLSYGEDGSKFASVSVFIIIVGVIIFVIGFLGCCGSIRENYCMVTTFAILLGIIFILEIVAGALGFAYRKKVEDHISKSLDDAVSKYFNEDQPGAKELLDWAQQEFDCCGRNNSTEYKNPGGNSTFCAANGAVASCYSDNTCDGTLYTKGCEASFVDFVKHNLAVIGAVAIGVAFIQLLGIIFACCLMKSIKDGYEVV</sequence>
<evidence type="ECO:0000256" key="7">
    <source>
        <dbReference type="RuleBase" id="RU361218"/>
    </source>
</evidence>
<keyword evidence="3 7" id="KW-0812">Transmembrane</keyword>
<dbReference type="Proteomes" id="UP000594262">
    <property type="component" value="Unplaced"/>
</dbReference>
<keyword evidence="5 7" id="KW-0472">Membrane</keyword>
<keyword evidence="6" id="KW-1015">Disulfide bond</keyword>
<dbReference type="PROSITE" id="PS00421">
    <property type="entry name" value="TM4_1"/>
    <property type="match status" value="1"/>
</dbReference>
<feature type="transmembrane region" description="Helical" evidence="7">
    <location>
        <begin position="87"/>
        <end position="108"/>
    </location>
</feature>
<dbReference type="PIRSF" id="PIRSF002419">
    <property type="entry name" value="Tetraspanin"/>
    <property type="match status" value="1"/>
</dbReference>
<dbReference type="EnsemblMetazoa" id="CLYHEMT015372.1">
    <property type="protein sequence ID" value="CLYHEMP015372.1"/>
    <property type="gene ID" value="CLYHEMG015372"/>
</dbReference>
<evidence type="ECO:0000256" key="5">
    <source>
        <dbReference type="ARBA" id="ARBA00023136"/>
    </source>
</evidence>
<keyword evidence="9" id="KW-1185">Reference proteome</keyword>
<evidence type="ECO:0000313" key="9">
    <source>
        <dbReference type="Proteomes" id="UP000594262"/>
    </source>
</evidence>
<dbReference type="Gene3D" id="1.10.1450.10">
    <property type="entry name" value="Tetraspanin"/>
    <property type="match status" value="1"/>
</dbReference>
<accession>A0A7M6DLU3</accession>
<keyword evidence="4 7" id="KW-1133">Transmembrane helix</keyword>
<protein>
    <recommendedName>
        <fullName evidence="7">Tetraspanin</fullName>
    </recommendedName>
</protein>
<evidence type="ECO:0000256" key="6">
    <source>
        <dbReference type="PIRSR" id="PIRSR002419-1"/>
    </source>
</evidence>
<dbReference type="Pfam" id="PF00335">
    <property type="entry name" value="Tetraspanin"/>
    <property type="match status" value="1"/>
</dbReference>
<dbReference type="PRINTS" id="PR00259">
    <property type="entry name" value="TMFOUR"/>
</dbReference>
<evidence type="ECO:0000313" key="8">
    <source>
        <dbReference type="EnsemblMetazoa" id="CLYHEMP015372.1"/>
    </source>
</evidence>
<dbReference type="PANTHER" id="PTHR19282">
    <property type="entry name" value="TETRASPANIN"/>
    <property type="match status" value="1"/>
</dbReference>
<feature type="transmembrane region" description="Helical" evidence="7">
    <location>
        <begin position="54"/>
        <end position="75"/>
    </location>
</feature>